<keyword evidence="3" id="KW-1003">Cell membrane</keyword>
<keyword evidence="5 7" id="KW-1133">Transmembrane helix</keyword>
<evidence type="ECO:0000256" key="6">
    <source>
        <dbReference type="ARBA" id="ARBA00023136"/>
    </source>
</evidence>
<dbReference type="GO" id="GO:0022857">
    <property type="term" value="F:transmembrane transporter activity"/>
    <property type="evidence" value="ECO:0007669"/>
    <property type="project" value="InterPro"/>
</dbReference>
<evidence type="ECO:0000256" key="4">
    <source>
        <dbReference type="ARBA" id="ARBA00022692"/>
    </source>
</evidence>
<dbReference type="PROSITE" id="PS50850">
    <property type="entry name" value="MFS"/>
    <property type="match status" value="1"/>
</dbReference>
<evidence type="ECO:0000256" key="5">
    <source>
        <dbReference type="ARBA" id="ARBA00022989"/>
    </source>
</evidence>
<dbReference type="PANTHER" id="PTHR23517:SF2">
    <property type="entry name" value="MULTIDRUG RESISTANCE PROTEIN MDTH"/>
    <property type="match status" value="1"/>
</dbReference>
<evidence type="ECO:0000256" key="3">
    <source>
        <dbReference type="ARBA" id="ARBA00022475"/>
    </source>
</evidence>
<keyword evidence="4 7" id="KW-0812">Transmembrane</keyword>
<feature type="transmembrane region" description="Helical" evidence="7">
    <location>
        <begin position="363"/>
        <end position="384"/>
    </location>
</feature>
<accession>A0A7V2ZML7</accession>
<name>A0A7V2ZML7_9BACT</name>
<dbReference type="RefSeq" id="WP_304145186.1">
    <property type="nucleotide sequence ID" value="NZ_JAOAIE010000050.1"/>
</dbReference>
<feature type="transmembrane region" description="Helical" evidence="7">
    <location>
        <begin position="490"/>
        <end position="508"/>
    </location>
</feature>
<dbReference type="EMBL" id="DSUJ01000011">
    <property type="protein sequence ID" value="HFI92756.1"/>
    <property type="molecule type" value="Genomic_DNA"/>
</dbReference>
<dbReference type="SUPFAM" id="SSF103473">
    <property type="entry name" value="MFS general substrate transporter"/>
    <property type="match status" value="2"/>
</dbReference>
<feature type="transmembrane region" description="Helical" evidence="7">
    <location>
        <begin position="157"/>
        <end position="174"/>
    </location>
</feature>
<protein>
    <submittedName>
        <fullName evidence="9">MFS transporter</fullName>
    </submittedName>
</protein>
<dbReference type="AlphaFoldDB" id="A0A7V2ZML7"/>
<dbReference type="Gene3D" id="1.20.1250.20">
    <property type="entry name" value="MFS general substrate transporter like domains"/>
    <property type="match status" value="1"/>
</dbReference>
<feature type="domain" description="Major facilitator superfamily (MFS) profile" evidence="8">
    <location>
        <begin position="1"/>
        <end position="278"/>
    </location>
</feature>
<dbReference type="Pfam" id="PF07690">
    <property type="entry name" value="MFS_1"/>
    <property type="match status" value="1"/>
</dbReference>
<sequence length="522" mass="58637">MSDLIIVFIGLGLILYFFFVLATSRNAIYKGYNGLIWFLLSLIFPPIAYLIILLMPVKKQKSKDEYNSFDNIVLELTQPFIDLAHTSKALLGVNISYVLEGLTYFGVLGLLAIYFNEFIGLNDIDAGRMVGVLTAGITLAMLFLGATVDWIGLRKSLLISLSLMLVGRIFLTIAPSTGQPGLWNSAHSIAMLGILFVILGYGIYQPACYAGVKQLTDEKTAAMGYAMLYALMNLGGFLPGIISPPVRKSFGITGVYWVYVGLTVLGIAVVYFLITRKAMSDAISKKGEDYVKAQKQEADEMSGMSTKEKMIFYFKNFPLRDLRFLYFIFILIFVQTLFAHNWLTIPQYTSRAFEGFVSDNFEFFVNLNPILIFILTPMVAALTAKKNAYDMMIIGTFVMASPTFILALGPNINTLIAYILIMTIGEAMWQPRFLQWVAEIAPKNMTGIYMGIGQFPWFLTKVITSLYSGWFLMQYCPADKPPSEMNTEMMWFIYGLIAIVSPIGLLLARKWMLKGFKVKHED</sequence>
<feature type="transmembrane region" description="Helical" evidence="7">
    <location>
        <begin position="254"/>
        <end position="274"/>
    </location>
</feature>
<organism evidence="9">
    <name type="scientific">Ignavibacterium album</name>
    <dbReference type="NCBI Taxonomy" id="591197"/>
    <lineage>
        <taxon>Bacteria</taxon>
        <taxon>Pseudomonadati</taxon>
        <taxon>Ignavibacteriota</taxon>
        <taxon>Ignavibacteria</taxon>
        <taxon>Ignavibacteriales</taxon>
        <taxon>Ignavibacteriaceae</taxon>
        <taxon>Ignavibacterium</taxon>
    </lineage>
</organism>
<dbReference type="InterPro" id="IPR036259">
    <property type="entry name" value="MFS_trans_sf"/>
</dbReference>
<comment type="subcellular location">
    <subcellularLocation>
        <location evidence="1">Cell membrane</location>
        <topology evidence="1">Multi-pass membrane protein</topology>
    </subcellularLocation>
</comment>
<feature type="transmembrane region" description="Helical" evidence="7">
    <location>
        <begin position="5"/>
        <end position="23"/>
    </location>
</feature>
<feature type="transmembrane region" description="Helical" evidence="7">
    <location>
        <begin position="35"/>
        <end position="55"/>
    </location>
</feature>
<keyword evidence="2" id="KW-0813">Transport</keyword>
<keyword evidence="6 7" id="KW-0472">Membrane</keyword>
<dbReference type="GO" id="GO:0005886">
    <property type="term" value="C:plasma membrane"/>
    <property type="evidence" value="ECO:0007669"/>
    <property type="project" value="UniProtKB-SubCell"/>
</dbReference>
<feature type="transmembrane region" description="Helical" evidence="7">
    <location>
        <begin position="186"/>
        <end position="204"/>
    </location>
</feature>
<gene>
    <name evidence="9" type="ORF">ENS31_14650</name>
</gene>
<reference evidence="9" key="1">
    <citation type="journal article" date="2020" name="mSystems">
        <title>Genome- and Community-Level Interaction Insights into Carbon Utilization and Element Cycling Functions of Hydrothermarchaeota in Hydrothermal Sediment.</title>
        <authorList>
            <person name="Zhou Z."/>
            <person name="Liu Y."/>
            <person name="Xu W."/>
            <person name="Pan J."/>
            <person name="Luo Z.H."/>
            <person name="Li M."/>
        </authorList>
    </citation>
    <scope>NUCLEOTIDE SEQUENCE [LARGE SCALE GENOMIC DNA]</scope>
    <source>
        <strain evidence="9">SpSt-479</strain>
    </source>
</reference>
<dbReference type="InterPro" id="IPR011701">
    <property type="entry name" value="MFS"/>
</dbReference>
<dbReference type="InterPro" id="IPR050171">
    <property type="entry name" value="MFS_Transporters"/>
</dbReference>
<feature type="transmembrane region" description="Helical" evidence="7">
    <location>
        <begin position="127"/>
        <end position="145"/>
    </location>
</feature>
<feature type="transmembrane region" description="Helical" evidence="7">
    <location>
        <begin position="97"/>
        <end position="115"/>
    </location>
</feature>
<dbReference type="InterPro" id="IPR020846">
    <property type="entry name" value="MFS_dom"/>
</dbReference>
<evidence type="ECO:0000256" key="1">
    <source>
        <dbReference type="ARBA" id="ARBA00004651"/>
    </source>
</evidence>
<comment type="caution">
    <text evidence="9">The sequence shown here is derived from an EMBL/GenBank/DDBJ whole genome shotgun (WGS) entry which is preliminary data.</text>
</comment>
<proteinExistence type="predicted"/>
<evidence type="ECO:0000313" key="9">
    <source>
        <dbReference type="EMBL" id="HFI92756.1"/>
    </source>
</evidence>
<evidence type="ECO:0000256" key="7">
    <source>
        <dbReference type="SAM" id="Phobius"/>
    </source>
</evidence>
<feature type="transmembrane region" description="Helical" evidence="7">
    <location>
        <begin position="324"/>
        <end position="343"/>
    </location>
</feature>
<evidence type="ECO:0000256" key="2">
    <source>
        <dbReference type="ARBA" id="ARBA00022448"/>
    </source>
</evidence>
<feature type="transmembrane region" description="Helical" evidence="7">
    <location>
        <begin position="225"/>
        <end position="242"/>
    </location>
</feature>
<dbReference type="PANTHER" id="PTHR23517">
    <property type="entry name" value="RESISTANCE PROTEIN MDTM, PUTATIVE-RELATED-RELATED"/>
    <property type="match status" value="1"/>
</dbReference>
<evidence type="ECO:0000259" key="8">
    <source>
        <dbReference type="PROSITE" id="PS50850"/>
    </source>
</evidence>